<dbReference type="PANTHER" id="PTHR45527:SF1">
    <property type="entry name" value="FATTY ACID SYNTHASE"/>
    <property type="match status" value="1"/>
</dbReference>
<organism evidence="2 3">
    <name type="scientific">Nocardia transvalensis</name>
    <dbReference type="NCBI Taxonomy" id="37333"/>
    <lineage>
        <taxon>Bacteria</taxon>
        <taxon>Bacillati</taxon>
        <taxon>Actinomycetota</taxon>
        <taxon>Actinomycetes</taxon>
        <taxon>Mycobacteriales</taxon>
        <taxon>Nocardiaceae</taxon>
        <taxon>Nocardia</taxon>
    </lineage>
</organism>
<dbReference type="RefSeq" id="WP_040745689.1">
    <property type="nucleotide sequence ID" value="NZ_JACHIT010000001.1"/>
</dbReference>
<reference evidence="2 3" key="1">
    <citation type="submission" date="2020-08" db="EMBL/GenBank/DDBJ databases">
        <title>Sequencing the genomes of 1000 actinobacteria strains.</title>
        <authorList>
            <person name="Klenk H.-P."/>
        </authorList>
    </citation>
    <scope>NUCLEOTIDE SEQUENCE [LARGE SCALE GENOMIC DNA]</scope>
    <source>
        <strain evidence="2 3">DSM 43582</strain>
    </source>
</reference>
<dbReference type="Gene3D" id="3.40.50.12780">
    <property type="entry name" value="N-terminal domain of ligase-like"/>
    <property type="match status" value="1"/>
</dbReference>
<comment type="caution">
    <text evidence="2">The sequence shown here is derived from an EMBL/GenBank/DDBJ whole genome shotgun (WGS) entry which is preliminary data.</text>
</comment>
<accession>A0A7W9PBB8</accession>
<protein>
    <submittedName>
        <fullName evidence="2">Mycobactin peptide synthetase MbtE</fullName>
    </submittedName>
</protein>
<dbReference type="GO" id="GO:0044550">
    <property type="term" value="P:secondary metabolite biosynthetic process"/>
    <property type="evidence" value="ECO:0007669"/>
    <property type="project" value="TreeGrafter"/>
</dbReference>
<dbReference type="GO" id="GO:0031177">
    <property type="term" value="F:phosphopantetheine binding"/>
    <property type="evidence" value="ECO:0007669"/>
    <property type="project" value="TreeGrafter"/>
</dbReference>
<dbReference type="InterPro" id="IPR042099">
    <property type="entry name" value="ANL_N_sf"/>
</dbReference>
<dbReference type="GO" id="GO:0043041">
    <property type="term" value="P:amino acid activation for nonribosomal peptide biosynthetic process"/>
    <property type="evidence" value="ECO:0007669"/>
    <property type="project" value="TreeGrafter"/>
</dbReference>
<name>A0A7W9PBB8_9NOCA</name>
<evidence type="ECO:0000313" key="3">
    <source>
        <dbReference type="Proteomes" id="UP000540412"/>
    </source>
</evidence>
<dbReference type="InterPro" id="IPR000873">
    <property type="entry name" value="AMP-dep_synth/lig_dom"/>
</dbReference>
<dbReference type="GO" id="GO:0005737">
    <property type="term" value="C:cytoplasm"/>
    <property type="evidence" value="ECO:0007669"/>
    <property type="project" value="TreeGrafter"/>
</dbReference>
<dbReference type="PANTHER" id="PTHR45527">
    <property type="entry name" value="NONRIBOSOMAL PEPTIDE SYNTHETASE"/>
    <property type="match status" value="1"/>
</dbReference>
<sequence>MTSLMPEIDSVRAEFAPTISPRHRVVGEWATGVELSDVIGIAGLARRGRGIPIVRTAVRCGTDSIDYGEVFTKVDTPGAAAGPGIIGSCVRLLAALVACDGGPVRLGAGRRMSAAAVAAAVADRRAVAAERRCGPVDPALGSADVRLVVAPWGSPYLLVELLAALADGAALIVPTPAERGDPNALAELIATRSVTHVVAPPGALAGLPETGLPTVHRWDVIGTTCPPGLAERLRAVSPGAVASFGYGLADYAGAVARGPLDGTGRVRPIPGARVLVLDEYGRAVPPGTIGAVYAGGAALIEPDGAQADWSRFIPDPFPLEGIGSALCRTGERARWTPEGWLVFGDSEPHRVGRPTSDEILA</sequence>
<dbReference type="Pfam" id="PF00501">
    <property type="entry name" value="AMP-binding"/>
    <property type="match status" value="1"/>
</dbReference>
<feature type="domain" description="AMP-dependent synthetase/ligase" evidence="1">
    <location>
        <begin position="138"/>
        <end position="299"/>
    </location>
</feature>
<dbReference type="EMBL" id="JACHIT010000001">
    <property type="protein sequence ID" value="MBB5912924.1"/>
    <property type="molecule type" value="Genomic_DNA"/>
</dbReference>
<evidence type="ECO:0000313" key="2">
    <source>
        <dbReference type="EMBL" id="MBB5912924.1"/>
    </source>
</evidence>
<dbReference type="AlphaFoldDB" id="A0A7W9PBB8"/>
<evidence type="ECO:0000259" key="1">
    <source>
        <dbReference type="Pfam" id="PF00501"/>
    </source>
</evidence>
<dbReference type="Proteomes" id="UP000540412">
    <property type="component" value="Unassembled WGS sequence"/>
</dbReference>
<proteinExistence type="predicted"/>
<gene>
    <name evidence="2" type="ORF">BJY24_001791</name>
</gene>
<keyword evidence="3" id="KW-1185">Reference proteome</keyword>
<dbReference type="SUPFAM" id="SSF56801">
    <property type="entry name" value="Acetyl-CoA synthetase-like"/>
    <property type="match status" value="1"/>
</dbReference>